<comment type="catalytic activity">
    <reaction evidence="17 19">
        <text>alpha-ribazole + adenosylcob(III)inamide-GDP = adenosylcob(III)alamin + GMP + H(+)</text>
        <dbReference type="Rhea" id="RHEA:16049"/>
        <dbReference type="ChEBI" id="CHEBI:10329"/>
        <dbReference type="ChEBI" id="CHEBI:15378"/>
        <dbReference type="ChEBI" id="CHEBI:18408"/>
        <dbReference type="ChEBI" id="CHEBI:58115"/>
        <dbReference type="ChEBI" id="CHEBI:60487"/>
        <dbReference type="EC" id="2.7.8.26"/>
    </reaction>
</comment>
<comment type="cofactor">
    <cofactor evidence="1 19">
        <name>Mg(2+)</name>
        <dbReference type="ChEBI" id="CHEBI:18420"/>
    </cofactor>
</comment>
<dbReference type="Pfam" id="PF02654">
    <property type="entry name" value="CobS"/>
    <property type="match status" value="1"/>
</dbReference>
<evidence type="ECO:0000256" key="2">
    <source>
        <dbReference type="ARBA" id="ARBA00004651"/>
    </source>
</evidence>
<evidence type="ECO:0000256" key="7">
    <source>
        <dbReference type="ARBA" id="ARBA00022475"/>
    </source>
</evidence>
<dbReference type="STRING" id="1631356.VV01_06780"/>
<evidence type="ECO:0000256" key="18">
    <source>
        <dbReference type="ARBA" id="ARBA00049504"/>
    </source>
</evidence>
<evidence type="ECO:0000256" key="12">
    <source>
        <dbReference type="ARBA" id="ARBA00022989"/>
    </source>
</evidence>
<dbReference type="EMBL" id="LAIR01000002">
    <property type="protein sequence ID" value="KNX36923.1"/>
    <property type="molecule type" value="Genomic_DNA"/>
</dbReference>
<evidence type="ECO:0000256" key="13">
    <source>
        <dbReference type="ARBA" id="ARBA00023136"/>
    </source>
</evidence>
<dbReference type="GO" id="GO:0008818">
    <property type="term" value="F:cobalamin 5'-phosphate synthase activity"/>
    <property type="evidence" value="ECO:0007669"/>
    <property type="project" value="UniProtKB-UniRule"/>
</dbReference>
<comment type="subcellular location">
    <subcellularLocation>
        <location evidence="2 19">Cell membrane</location>
        <topology evidence="2 19">Multi-pass membrane protein</topology>
    </subcellularLocation>
</comment>
<keyword evidence="11 19" id="KW-0460">Magnesium</keyword>
<evidence type="ECO:0000313" key="21">
    <source>
        <dbReference type="Proteomes" id="UP000037397"/>
    </source>
</evidence>
<dbReference type="EC" id="2.7.8.26" evidence="5 19"/>
<name>A0A0L6CHC4_9MICO</name>
<evidence type="ECO:0000256" key="5">
    <source>
        <dbReference type="ARBA" id="ARBA00013200"/>
    </source>
</evidence>
<dbReference type="GO" id="GO:0005886">
    <property type="term" value="C:plasma membrane"/>
    <property type="evidence" value="ECO:0007669"/>
    <property type="project" value="UniProtKB-SubCell"/>
</dbReference>
<feature type="transmembrane region" description="Helical" evidence="19">
    <location>
        <begin position="235"/>
        <end position="253"/>
    </location>
</feature>
<dbReference type="PANTHER" id="PTHR34148">
    <property type="entry name" value="ADENOSYLCOBINAMIDE-GDP RIBAZOLETRANSFERASE"/>
    <property type="match status" value="1"/>
</dbReference>
<comment type="similarity">
    <text evidence="4 19">Belongs to the CobS family.</text>
</comment>
<keyword evidence="13 19" id="KW-0472">Membrane</keyword>
<dbReference type="GO" id="GO:0009236">
    <property type="term" value="P:cobalamin biosynthetic process"/>
    <property type="evidence" value="ECO:0007669"/>
    <property type="project" value="UniProtKB-UniRule"/>
</dbReference>
<evidence type="ECO:0000256" key="1">
    <source>
        <dbReference type="ARBA" id="ARBA00001946"/>
    </source>
</evidence>
<feature type="transmembrane region" description="Helical" evidence="19">
    <location>
        <begin position="138"/>
        <end position="159"/>
    </location>
</feature>
<keyword evidence="8 19" id="KW-0169">Cobalamin biosynthesis</keyword>
<protein>
    <recommendedName>
        <fullName evidence="6 19">Adenosylcobinamide-GDP ribazoletransferase</fullName>
        <ecNumber evidence="5 19">2.7.8.26</ecNumber>
    </recommendedName>
    <alternativeName>
        <fullName evidence="16 19">Cobalamin synthase</fullName>
    </alternativeName>
    <alternativeName>
        <fullName evidence="15 19">Cobalamin-5'-phosphate synthase</fullName>
    </alternativeName>
</protein>
<evidence type="ECO:0000256" key="16">
    <source>
        <dbReference type="ARBA" id="ARBA00032853"/>
    </source>
</evidence>
<comment type="catalytic activity">
    <reaction evidence="18 19">
        <text>alpha-ribazole 5'-phosphate + adenosylcob(III)inamide-GDP = adenosylcob(III)alamin 5'-phosphate + GMP + H(+)</text>
        <dbReference type="Rhea" id="RHEA:23560"/>
        <dbReference type="ChEBI" id="CHEBI:15378"/>
        <dbReference type="ChEBI" id="CHEBI:57918"/>
        <dbReference type="ChEBI" id="CHEBI:58115"/>
        <dbReference type="ChEBI" id="CHEBI:60487"/>
        <dbReference type="ChEBI" id="CHEBI:60493"/>
        <dbReference type="EC" id="2.7.8.26"/>
    </reaction>
</comment>
<evidence type="ECO:0000256" key="19">
    <source>
        <dbReference type="HAMAP-Rule" id="MF_00719"/>
    </source>
</evidence>
<dbReference type="PANTHER" id="PTHR34148:SF1">
    <property type="entry name" value="ADENOSYLCOBINAMIDE-GDP RIBAZOLETRANSFERASE"/>
    <property type="match status" value="1"/>
</dbReference>
<evidence type="ECO:0000256" key="9">
    <source>
        <dbReference type="ARBA" id="ARBA00022679"/>
    </source>
</evidence>
<comment type="function">
    <text evidence="14 19">Joins adenosylcobinamide-GDP and alpha-ribazole to generate adenosylcobalamin (Ado-cobalamin). Also synthesizes adenosylcobalamin 5'-phosphate from adenosylcobinamide-GDP and alpha-ribazole 5'-phosphate.</text>
</comment>
<evidence type="ECO:0000313" key="20">
    <source>
        <dbReference type="EMBL" id="KNX36923.1"/>
    </source>
</evidence>
<dbReference type="PATRIC" id="fig|1631356.3.peg.1301"/>
<organism evidence="20 21">
    <name type="scientific">Luteipulveratus halotolerans</name>
    <dbReference type="NCBI Taxonomy" id="1631356"/>
    <lineage>
        <taxon>Bacteria</taxon>
        <taxon>Bacillati</taxon>
        <taxon>Actinomycetota</taxon>
        <taxon>Actinomycetes</taxon>
        <taxon>Micrococcales</taxon>
        <taxon>Dermacoccaceae</taxon>
        <taxon>Luteipulveratus</taxon>
    </lineage>
</organism>
<dbReference type="HAMAP" id="MF_00719">
    <property type="entry name" value="CobS"/>
    <property type="match status" value="1"/>
</dbReference>
<evidence type="ECO:0000256" key="15">
    <source>
        <dbReference type="ARBA" id="ARBA00032605"/>
    </source>
</evidence>
<evidence type="ECO:0000256" key="8">
    <source>
        <dbReference type="ARBA" id="ARBA00022573"/>
    </source>
</evidence>
<dbReference type="OrthoDB" id="9794223at2"/>
<dbReference type="UniPathway" id="UPA00148">
    <property type="reaction ID" value="UER00238"/>
</dbReference>
<evidence type="ECO:0000256" key="11">
    <source>
        <dbReference type="ARBA" id="ARBA00022842"/>
    </source>
</evidence>
<evidence type="ECO:0000256" key="10">
    <source>
        <dbReference type="ARBA" id="ARBA00022692"/>
    </source>
</evidence>
<keyword evidence="10 19" id="KW-0812">Transmembrane</keyword>
<gene>
    <name evidence="19" type="primary">cobS</name>
    <name evidence="20" type="ORF">VV01_06780</name>
</gene>
<dbReference type="RefSeq" id="WP_071606313.1">
    <property type="nucleotide sequence ID" value="NZ_LAIR01000002.1"/>
</dbReference>
<comment type="pathway">
    <text evidence="3 19">Cofactor biosynthesis; adenosylcobalamin biosynthesis; adenosylcobalamin from cob(II)yrinate a,c-diamide: step 7/7.</text>
</comment>
<dbReference type="InterPro" id="IPR003805">
    <property type="entry name" value="CobS"/>
</dbReference>
<keyword evidence="21" id="KW-1185">Reference proteome</keyword>
<comment type="caution">
    <text evidence="20">The sequence shown here is derived from an EMBL/GenBank/DDBJ whole genome shotgun (WGS) entry which is preliminary data.</text>
</comment>
<feature type="transmembrane region" description="Helical" evidence="19">
    <location>
        <begin position="179"/>
        <end position="197"/>
    </location>
</feature>
<keyword evidence="9 19" id="KW-0808">Transferase</keyword>
<evidence type="ECO:0000256" key="4">
    <source>
        <dbReference type="ARBA" id="ARBA00010561"/>
    </source>
</evidence>
<evidence type="ECO:0000256" key="3">
    <source>
        <dbReference type="ARBA" id="ARBA00004663"/>
    </source>
</evidence>
<dbReference type="Proteomes" id="UP000037397">
    <property type="component" value="Unassembled WGS sequence"/>
</dbReference>
<feature type="transmembrane region" description="Helical" evidence="19">
    <location>
        <begin position="203"/>
        <end position="223"/>
    </location>
</feature>
<evidence type="ECO:0000256" key="14">
    <source>
        <dbReference type="ARBA" id="ARBA00025228"/>
    </source>
</evidence>
<evidence type="ECO:0000256" key="6">
    <source>
        <dbReference type="ARBA" id="ARBA00015850"/>
    </source>
</evidence>
<proteinExistence type="inferred from homology"/>
<accession>A0A0L6CHC4</accession>
<feature type="transmembrane region" description="Helical" evidence="19">
    <location>
        <begin position="31"/>
        <end position="52"/>
    </location>
</feature>
<keyword evidence="12 19" id="KW-1133">Transmembrane helix</keyword>
<sequence>MPDAARLAVGTLTAFPVPAPRSVDRRTAGRAMLLAPLVAVLLLVPVAVVLMLARVVDLSPLVQAVLAVAVLALSTRALHLDGLADTADGLTASYDPERALEVMRTGDVGPAGASTLVVTLALQIACGTTLLATTSGTTVAAVAVVASRLAITFACTRGFRAARPEGLGSLVAESVSRSGLVGVALAVAALATATAGAAEAPWWSGPVVVCAALLAAATVALRVVRRIGGITGDTLGAVVEIACATTLLVAAAIV</sequence>
<dbReference type="AlphaFoldDB" id="A0A0L6CHC4"/>
<evidence type="ECO:0000256" key="17">
    <source>
        <dbReference type="ARBA" id="ARBA00048623"/>
    </source>
</evidence>
<keyword evidence="7 19" id="KW-1003">Cell membrane</keyword>
<reference evidence="21" key="1">
    <citation type="submission" date="2015-03" db="EMBL/GenBank/DDBJ databases">
        <title>Luteipulveratus halotolerans sp. nov., a novel actinobacterium (Dermacoccaceae) from Sarawak, Malaysia.</title>
        <authorList>
            <person name="Juboi H."/>
            <person name="Basik A."/>
            <person name="Shamsul S.S."/>
            <person name="Arnold P."/>
            <person name="Schmitt E.K."/>
            <person name="Sanglier J.-J."/>
            <person name="Yeo T."/>
        </authorList>
    </citation>
    <scope>NUCLEOTIDE SEQUENCE [LARGE SCALE GENOMIC DNA]</scope>
    <source>
        <strain evidence="21">C296001</strain>
    </source>
</reference>
<dbReference type="GO" id="GO:0051073">
    <property type="term" value="F:adenosylcobinamide-GDP ribazoletransferase activity"/>
    <property type="evidence" value="ECO:0007669"/>
    <property type="project" value="UniProtKB-UniRule"/>
</dbReference>